<sequence length="416" mass="45479">MPSETPSTPSSLRRTFLASASTVGIGSLAGCSTVDTLLGDGVEPPERQVPANWTPNPGDWPTEQYDFARTGHNPFASPPREEPSAVWTEDVSTLGGNFDNLILAGGWVLADLSGTVVALDPETGEQGWRWSTQGNGGNLEYVMGRVYAGNGDGIVALDSFDGELVWSTRLGNFDVWDYDLVEREGWVFLFGPDEVRCLHADTGEVVDRLEHEGLHRVATDGSLLYGGDRVFSALAADDRRLERRWENDYPGYETTDSPVVDDGLVYRGGYRVFEDDDLPQSRLTVYDTNHRHGVQTVTVPFDQGLRTPAVADGTAYVATADVRTGTLRRDGVVAAVTHDGEVQWRFQPDADPRSPVVADGTVYTGPYRNLEDSLVALDAETGEELWRRPVNERPELAVAGETLYVATDGEVRALRA</sequence>
<dbReference type="SMART" id="SM00564">
    <property type="entry name" value="PQQ"/>
    <property type="match status" value="5"/>
</dbReference>
<dbReference type="Proteomes" id="UP001597034">
    <property type="component" value="Unassembled WGS sequence"/>
</dbReference>
<dbReference type="Gene3D" id="2.40.10.480">
    <property type="match status" value="1"/>
</dbReference>
<evidence type="ECO:0000259" key="1">
    <source>
        <dbReference type="Pfam" id="PF13360"/>
    </source>
</evidence>
<dbReference type="PANTHER" id="PTHR34512">
    <property type="entry name" value="CELL SURFACE PROTEIN"/>
    <property type="match status" value="1"/>
</dbReference>
<feature type="domain" description="Pyrrolo-quinoline quinone repeat" evidence="1">
    <location>
        <begin position="114"/>
        <end position="171"/>
    </location>
</feature>
<dbReference type="EMBL" id="JBHUDO010000001">
    <property type="protein sequence ID" value="MFD1644225.1"/>
    <property type="molecule type" value="Genomic_DNA"/>
</dbReference>
<dbReference type="AlphaFoldDB" id="A0ABD6DFU3"/>
<dbReference type="InterPro" id="IPR018391">
    <property type="entry name" value="PQQ_b-propeller_rpt"/>
</dbReference>
<gene>
    <name evidence="2" type="ORF">ACFSBL_00850</name>
</gene>
<dbReference type="SUPFAM" id="SSF50998">
    <property type="entry name" value="Quinoprotein alcohol dehydrogenase-like"/>
    <property type="match status" value="1"/>
</dbReference>
<feature type="domain" description="Pyrrolo-quinoline quinone repeat" evidence="1">
    <location>
        <begin position="329"/>
        <end position="414"/>
    </location>
</feature>
<accession>A0ABD6DFU3</accession>
<organism evidence="2 3">
    <name type="scientific">Haloarchaeobius litoreus</name>
    <dbReference type="NCBI Taxonomy" id="755306"/>
    <lineage>
        <taxon>Archaea</taxon>
        <taxon>Methanobacteriati</taxon>
        <taxon>Methanobacteriota</taxon>
        <taxon>Stenosarchaea group</taxon>
        <taxon>Halobacteria</taxon>
        <taxon>Halobacteriales</taxon>
        <taxon>Halorubellaceae</taxon>
        <taxon>Haloarchaeobius</taxon>
    </lineage>
</organism>
<protein>
    <submittedName>
        <fullName evidence="2">PQQ-binding-like beta-propeller repeat protein</fullName>
    </submittedName>
</protein>
<reference evidence="2 3" key="1">
    <citation type="journal article" date="2019" name="Int. J. Syst. Evol. Microbiol.">
        <title>The Global Catalogue of Microorganisms (GCM) 10K type strain sequencing project: providing services to taxonomists for standard genome sequencing and annotation.</title>
        <authorList>
            <consortium name="The Broad Institute Genomics Platform"/>
            <consortium name="The Broad Institute Genome Sequencing Center for Infectious Disease"/>
            <person name="Wu L."/>
            <person name="Ma J."/>
        </authorList>
    </citation>
    <scope>NUCLEOTIDE SEQUENCE [LARGE SCALE GENOMIC DNA]</scope>
    <source>
        <strain evidence="2 3">CGMCC 1.10390</strain>
    </source>
</reference>
<comment type="caution">
    <text evidence="2">The sequence shown here is derived from an EMBL/GenBank/DDBJ whole genome shotgun (WGS) entry which is preliminary data.</text>
</comment>
<proteinExistence type="predicted"/>
<dbReference type="PANTHER" id="PTHR34512:SF30">
    <property type="entry name" value="OUTER MEMBRANE PROTEIN ASSEMBLY FACTOR BAMB"/>
    <property type="match status" value="1"/>
</dbReference>
<dbReference type="InterPro" id="IPR002372">
    <property type="entry name" value="PQQ_rpt_dom"/>
</dbReference>
<name>A0ABD6DFU3_9EURY</name>
<evidence type="ECO:0000313" key="3">
    <source>
        <dbReference type="Proteomes" id="UP001597034"/>
    </source>
</evidence>
<dbReference type="Gene3D" id="2.130.10.10">
    <property type="entry name" value="YVTN repeat-like/Quinoprotein amine dehydrogenase"/>
    <property type="match status" value="1"/>
</dbReference>
<keyword evidence="3" id="KW-1185">Reference proteome</keyword>
<dbReference type="InterPro" id="IPR011047">
    <property type="entry name" value="Quinoprotein_ADH-like_sf"/>
</dbReference>
<dbReference type="InterPro" id="IPR015943">
    <property type="entry name" value="WD40/YVTN_repeat-like_dom_sf"/>
</dbReference>
<evidence type="ECO:0000313" key="2">
    <source>
        <dbReference type="EMBL" id="MFD1644225.1"/>
    </source>
</evidence>
<dbReference type="RefSeq" id="WP_256399505.1">
    <property type="nucleotide sequence ID" value="NZ_JANHJR010000002.1"/>
</dbReference>
<dbReference type="Pfam" id="PF13360">
    <property type="entry name" value="PQQ_2"/>
    <property type="match status" value="2"/>
</dbReference>